<gene>
    <name evidence="11" type="ORF">BCR42DRAFT_347904</name>
</gene>
<dbReference type="InterPro" id="IPR044876">
    <property type="entry name" value="HRDC_dom_sf"/>
</dbReference>
<evidence type="ECO:0000256" key="1">
    <source>
        <dbReference type="ARBA" id="ARBA00004123"/>
    </source>
</evidence>
<evidence type="ECO:0000256" key="5">
    <source>
        <dbReference type="ARBA" id="ARBA00022835"/>
    </source>
</evidence>
<dbReference type="GO" id="GO:0071035">
    <property type="term" value="P:nuclear polyadenylation-dependent rRNA catabolic process"/>
    <property type="evidence" value="ECO:0007669"/>
    <property type="project" value="TreeGrafter"/>
</dbReference>
<name>A0A1X2IN10_9FUNG</name>
<keyword evidence="2" id="KW-0698">rRNA processing</keyword>
<feature type="region of interest" description="Disordered" evidence="9">
    <location>
        <begin position="538"/>
        <end position="573"/>
    </location>
</feature>
<feature type="compositionally biased region" description="Basic and acidic residues" evidence="9">
    <location>
        <begin position="676"/>
        <end position="688"/>
    </location>
</feature>
<dbReference type="STRING" id="90262.A0A1X2IN10"/>
<dbReference type="SMART" id="SM00474">
    <property type="entry name" value="35EXOc"/>
    <property type="match status" value="1"/>
</dbReference>
<dbReference type="GO" id="GO:0000467">
    <property type="term" value="P:exonucleolytic trimming to generate mature 3'-end of 5.8S rRNA from tricistronic rRNA transcript (SSU-rRNA, 5.8S rRNA, LSU-rRNA)"/>
    <property type="evidence" value="ECO:0007669"/>
    <property type="project" value="InterPro"/>
</dbReference>
<dbReference type="AlphaFoldDB" id="A0A1X2IN10"/>
<keyword evidence="7" id="KW-0539">Nucleus</keyword>
<dbReference type="Proteomes" id="UP000193560">
    <property type="component" value="Unassembled WGS sequence"/>
</dbReference>
<comment type="caution">
    <text evidence="11">The sequence shown here is derived from an EMBL/GenBank/DDBJ whole genome shotgun (WGS) entry which is preliminary data.</text>
</comment>
<dbReference type="GO" id="GO:0071044">
    <property type="term" value="P:histone mRNA catabolic process"/>
    <property type="evidence" value="ECO:0007669"/>
    <property type="project" value="TreeGrafter"/>
</dbReference>
<evidence type="ECO:0000256" key="9">
    <source>
        <dbReference type="SAM" id="MobiDB-lite"/>
    </source>
</evidence>
<dbReference type="GO" id="GO:0003727">
    <property type="term" value="F:single-stranded RNA binding"/>
    <property type="evidence" value="ECO:0007669"/>
    <property type="project" value="TreeGrafter"/>
</dbReference>
<dbReference type="CDD" id="cd06147">
    <property type="entry name" value="Rrp6p_like_exo"/>
    <property type="match status" value="1"/>
</dbReference>
<dbReference type="Gene3D" id="3.30.420.10">
    <property type="entry name" value="Ribonuclease H-like superfamily/Ribonuclease H"/>
    <property type="match status" value="1"/>
</dbReference>
<dbReference type="InterPro" id="IPR010997">
    <property type="entry name" value="HRDC-like_sf"/>
</dbReference>
<dbReference type="GO" id="GO:0071039">
    <property type="term" value="P:nuclear polyadenylation-dependent CUT catabolic process"/>
    <property type="evidence" value="ECO:0007669"/>
    <property type="project" value="TreeGrafter"/>
</dbReference>
<dbReference type="InterPro" id="IPR049559">
    <property type="entry name" value="Rrp6p-like_exo"/>
</dbReference>
<comment type="subcellular location">
    <subcellularLocation>
        <location evidence="1">Nucleus</location>
    </subcellularLocation>
</comment>
<feature type="compositionally biased region" description="Basic and acidic residues" evidence="9">
    <location>
        <begin position="538"/>
        <end position="549"/>
    </location>
</feature>
<dbReference type="InterPro" id="IPR045092">
    <property type="entry name" value="Rrp6-like"/>
</dbReference>
<keyword evidence="6" id="KW-0269">Exonuclease</keyword>
<dbReference type="GO" id="GO:0071036">
    <property type="term" value="P:nuclear polyadenylation-dependent snoRNA catabolic process"/>
    <property type="evidence" value="ECO:0007669"/>
    <property type="project" value="TreeGrafter"/>
</dbReference>
<dbReference type="Pfam" id="PF01612">
    <property type="entry name" value="DNA_pol_A_exo1"/>
    <property type="match status" value="1"/>
</dbReference>
<feature type="region of interest" description="Disordered" evidence="9">
    <location>
        <begin position="659"/>
        <end position="714"/>
    </location>
</feature>
<dbReference type="FunFam" id="1.10.150.80:FF:000001">
    <property type="entry name" value="Putative exosome component 10"/>
    <property type="match status" value="1"/>
</dbReference>
<evidence type="ECO:0000256" key="2">
    <source>
        <dbReference type="ARBA" id="ARBA00022552"/>
    </source>
</evidence>
<dbReference type="InterPro" id="IPR002121">
    <property type="entry name" value="HRDC_dom"/>
</dbReference>
<dbReference type="SMART" id="SM00341">
    <property type="entry name" value="HRDC"/>
    <property type="match status" value="1"/>
</dbReference>
<dbReference type="GO" id="GO:0071038">
    <property type="term" value="P:TRAMP-dependent tRNA surveillance pathway"/>
    <property type="evidence" value="ECO:0007669"/>
    <property type="project" value="TreeGrafter"/>
</dbReference>
<dbReference type="GO" id="GO:0071037">
    <property type="term" value="P:nuclear polyadenylation-dependent snRNA catabolic process"/>
    <property type="evidence" value="ECO:0007669"/>
    <property type="project" value="TreeGrafter"/>
</dbReference>
<dbReference type="Pfam" id="PF08066">
    <property type="entry name" value="PMC2NT"/>
    <property type="match status" value="1"/>
</dbReference>
<dbReference type="SUPFAM" id="SSF47819">
    <property type="entry name" value="HRDC-like"/>
    <property type="match status" value="1"/>
</dbReference>
<dbReference type="GO" id="GO:0000176">
    <property type="term" value="C:nuclear exosome (RNase complex)"/>
    <property type="evidence" value="ECO:0007669"/>
    <property type="project" value="InterPro"/>
</dbReference>
<dbReference type="InterPro" id="IPR012337">
    <property type="entry name" value="RNaseH-like_sf"/>
</dbReference>
<dbReference type="SUPFAM" id="SSF53098">
    <property type="entry name" value="Ribonuclease H-like"/>
    <property type="match status" value="1"/>
</dbReference>
<comment type="similarity">
    <text evidence="8">Belongs to the exosome component 10/RRP6 family.</text>
</comment>
<reference evidence="11 12" key="1">
    <citation type="submission" date="2016-07" db="EMBL/GenBank/DDBJ databases">
        <title>Pervasive Adenine N6-methylation of Active Genes in Fungi.</title>
        <authorList>
            <consortium name="DOE Joint Genome Institute"/>
            <person name="Mondo S.J."/>
            <person name="Dannebaum R.O."/>
            <person name="Kuo R.C."/>
            <person name="Labutti K."/>
            <person name="Haridas S."/>
            <person name="Kuo A."/>
            <person name="Salamov A."/>
            <person name="Ahrendt S.R."/>
            <person name="Lipzen A."/>
            <person name="Sullivan W."/>
            <person name="Andreopoulos W.B."/>
            <person name="Clum A."/>
            <person name="Lindquist E."/>
            <person name="Daum C."/>
            <person name="Ramamoorthy G.K."/>
            <person name="Gryganskyi A."/>
            <person name="Culley D."/>
            <person name="Magnuson J.K."/>
            <person name="James T.Y."/>
            <person name="O'Malley M.A."/>
            <person name="Stajich J.E."/>
            <person name="Spatafora J.W."/>
            <person name="Visel A."/>
            <person name="Grigoriev I.V."/>
        </authorList>
    </citation>
    <scope>NUCLEOTIDE SEQUENCE [LARGE SCALE GENOMIC DNA]</scope>
    <source>
        <strain evidence="11 12">NRRL 1336</strain>
    </source>
</reference>
<evidence type="ECO:0000259" key="10">
    <source>
        <dbReference type="PROSITE" id="PS50967"/>
    </source>
</evidence>
<evidence type="ECO:0000256" key="7">
    <source>
        <dbReference type="ARBA" id="ARBA00023242"/>
    </source>
</evidence>
<dbReference type="Gene3D" id="1.10.150.80">
    <property type="entry name" value="HRDC domain"/>
    <property type="match status" value="1"/>
</dbReference>
<dbReference type="FunFam" id="3.30.420.10:FF:000059">
    <property type="entry name" value="Exosome complex exonuclease Rrp6"/>
    <property type="match status" value="1"/>
</dbReference>
<keyword evidence="5" id="KW-0271">Exosome</keyword>
<evidence type="ECO:0000256" key="8">
    <source>
        <dbReference type="ARBA" id="ARBA00043957"/>
    </source>
</evidence>
<dbReference type="EMBL" id="MCGE01000007">
    <property type="protein sequence ID" value="ORZ19396.1"/>
    <property type="molecule type" value="Genomic_DNA"/>
</dbReference>
<dbReference type="InterPro" id="IPR002562">
    <property type="entry name" value="3'-5'_exonuclease_dom"/>
</dbReference>
<evidence type="ECO:0000256" key="4">
    <source>
        <dbReference type="ARBA" id="ARBA00022801"/>
    </source>
</evidence>
<dbReference type="GO" id="GO:0071051">
    <property type="term" value="P:poly(A)-dependent snoRNA 3'-end processing"/>
    <property type="evidence" value="ECO:0007669"/>
    <property type="project" value="TreeGrafter"/>
</dbReference>
<evidence type="ECO:0000313" key="12">
    <source>
        <dbReference type="Proteomes" id="UP000193560"/>
    </source>
</evidence>
<keyword evidence="12" id="KW-1185">Reference proteome</keyword>
<dbReference type="PANTHER" id="PTHR12124">
    <property type="entry name" value="POLYMYOSITIS/SCLERODERMA AUTOANTIGEN-RELATED"/>
    <property type="match status" value="1"/>
</dbReference>
<dbReference type="GO" id="GO:0000166">
    <property type="term" value="F:nucleotide binding"/>
    <property type="evidence" value="ECO:0007669"/>
    <property type="project" value="InterPro"/>
</dbReference>
<feature type="domain" description="HRDC" evidence="10">
    <location>
        <begin position="460"/>
        <end position="540"/>
    </location>
</feature>
<dbReference type="InterPro" id="IPR036397">
    <property type="entry name" value="RNaseH_sf"/>
</dbReference>
<evidence type="ECO:0000313" key="11">
    <source>
        <dbReference type="EMBL" id="ORZ19396.1"/>
    </source>
</evidence>
<organism evidence="11 12">
    <name type="scientific">Absidia repens</name>
    <dbReference type="NCBI Taxonomy" id="90262"/>
    <lineage>
        <taxon>Eukaryota</taxon>
        <taxon>Fungi</taxon>
        <taxon>Fungi incertae sedis</taxon>
        <taxon>Mucoromycota</taxon>
        <taxon>Mucoromycotina</taxon>
        <taxon>Mucoromycetes</taxon>
        <taxon>Mucorales</taxon>
        <taxon>Cunninghamellaceae</taxon>
        <taxon>Absidia</taxon>
    </lineage>
</organism>
<evidence type="ECO:0000256" key="3">
    <source>
        <dbReference type="ARBA" id="ARBA00022722"/>
    </source>
</evidence>
<dbReference type="GO" id="GO:0000175">
    <property type="term" value="F:3'-5'-RNA exonuclease activity"/>
    <property type="evidence" value="ECO:0007669"/>
    <property type="project" value="InterPro"/>
</dbReference>
<keyword evidence="4" id="KW-0378">Hydrolase</keyword>
<keyword evidence="3" id="KW-0540">Nuclease</keyword>
<sequence>MDIPDPLTDFKGYQASLFKALTSATNASNAIPVEDLGFLRTLDRTFAKDLDLSSDALLKVANNLTGHCAKDIGLESTQKTNDIDDVNDRFSGVIDVIDGLFERADVCMDEMTGKLKGKDLSNIVKAQTQVTQFSKTSSTGDTLEYKLLHASNVVRPQLNFKDRVDNSAAIPFERKITIKPHAKVPLEKQAPITDSVIASGIPPAMPHPYAYEIEHITYPDHLFESREPILYSSFDDTEAIWVDTEEGLEQMMKDFEGVQELAVDLEHHNYRSFQGFTCLMQVSTRSQDYIVDTLTLRHALWQLNEYFADPKIVKLFHGAQSDIIWLQRDFGVYIVGLFDTYDATHLLEFPHHSLAYLLKKYCNVEADKKYQLADWRIRPLPQEMMAYARSDTHYLHYIYDRLREELLAGSGSNQNLLRAVLQRSALTSATVYEKEVYDAERGLGSGGWRYLLTKWRHSMNQQQLNVFKALHQWRDTTARQEDESIRFILPNHMLFALVERMPTDSPGVIGCCNPCPPSIRRNAQAVYMLIQRAKADALNKDKDSDKKPAMVDGSSATAAAGTPDAGISVTQPVQKNKKSVEVVDPSVFDLDHVHQQREQVVNQLAARTSVLFGDKTDHEQSKQDIDAQKIANHIRATVTIALPVDELKIKAVHDHADIRRQQEQQKSSSRPAVAEPEEHVYAKPENRETKKRKKDDKEIITVKSLGTKKSRKIQ</sequence>
<protein>
    <submittedName>
        <fullName evidence="11">Ribonuclease H-like domain-containing protein</fullName>
    </submittedName>
</protein>
<dbReference type="PANTHER" id="PTHR12124:SF47">
    <property type="entry name" value="EXOSOME COMPONENT 10"/>
    <property type="match status" value="1"/>
</dbReference>
<dbReference type="GO" id="GO:0005730">
    <property type="term" value="C:nucleolus"/>
    <property type="evidence" value="ECO:0007669"/>
    <property type="project" value="TreeGrafter"/>
</dbReference>
<dbReference type="OrthoDB" id="2250022at2759"/>
<dbReference type="Pfam" id="PF00570">
    <property type="entry name" value="HRDC"/>
    <property type="match status" value="1"/>
</dbReference>
<dbReference type="PROSITE" id="PS50967">
    <property type="entry name" value="HRDC"/>
    <property type="match status" value="1"/>
</dbReference>
<evidence type="ECO:0000256" key="6">
    <source>
        <dbReference type="ARBA" id="ARBA00022839"/>
    </source>
</evidence>
<dbReference type="GO" id="GO:0071040">
    <property type="term" value="P:nuclear polyadenylation-dependent antisense transcript catabolic process"/>
    <property type="evidence" value="ECO:0007669"/>
    <property type="project" value="TreeGrafter"/>
</dbReference>
<dbReference type="InterPro" id="IPR012588">
    <property type="entry name" value="Exosome-assoc_fac_Rrp6_N"/>
</dbReference>
<accession>A0A1X2IN10</accession>
<proteinExistence type="inferred from homology"/>